<dbReference type="PANTHER" id="PTHR30269">
    <property type="entry name" value="TRANSMEMBRANE PROTEIN YFCA"/>
    <property type="match status" value="1"/>
</dbReference>
<accession>A0A1I4QV01</accession>
<keyword evidence="10" id="KW-1185">Reference proteome</keyword>
<dbReference type="PANTHER" id="PTHR30269:SF23">
    <property type="entry name" value="MEMBRANE TRANSPORTER PROTEIN YDHB-RELATED"/>
    <property type="match status" value="1"/>
</dbReference>
<evidence type="ECO:0000256" key="8">
    <source>
        <dbReference type="RuleBase" id="RU363041"/>
    </source>
</evidence>
<evidence type="ECO:0000256" key="4">
    <source>
        <dbReference type="ARBA" id="ARBA00022475"/>
    </source>
</evidence>
<reference evidence="10" key="1">
    <citation type="submission" date="2016-10" db="EMBL/GenBank/DDBJ databases">
        <authorList>
            <person name="Varghese N."/>
            <person name="Submissions S."/>
        </authorList>
    </citation>
    <scope>NUCLEOTIDE SEQUENCE [LARGE SCALE GENOMIC DNA]</scope>
    <source>
        <strain evidence="10">CGMCC 1.4250</strain>
    </source>
</reference>
<feature type="transmembrane region" description="Helical" evidence="8">
    <location>
        <begin position="140"/>
        <end position="166"/>
    </location>
</feature>
<evidence type="ECO:0000256" key="6">
    <source>
        <dbReference type="ARBA" id="ARBA00022989"/>
    </source>
</evidence>
<evidence type="ECO:0000313" key="9">
    <source>
        <dbReference type="EMBL" id="SFM43888.1"/>
    </source>
</evidence>
<feature type="transmembrane region" description="Helical" evidence="8">
    <location>
        <begin position="232"/>
        <end position="250"/>
    </location>
</feature>
<feature type="transmembrane region" description="Helical" evidence="8">
    <location>
        <begin position="50"/>
        <end position="68"/>
    </location>
</feature>
<evidence type="ECO:0000256" key="2">
    <source>
        <dbReference type="ARBA" id="ARBA00009142"/>
    </source>
</evidence>
<evidence type="ECO:0000256" key="5">
    <source>
        <dbReference type="ARBA" id="ARBA00022692"/>
    </source>
</evidence>
<evidence type="ECO:0000256" key="7">
    <source>
        <dbReference type="ARBA" id="ARBA00023136"/>
    </source>
</evidence>
<dbReference type="InterPro" id="IPR002781">
    <property type="entry name" value="TM_pro_TauE-like"/>
</dbReference>
<feature type="transmembrane region" description="Helical" evidence="8">
    <location>
        <begin position="206"/>
        <end position="225"/>
    </location>
</feature>
<keyword evidence="4 8" id="KW-1003">Cell membrane</keyword>
<keyword evidence="5 8" id="KW-0812">Transmembrane</keyword>
<feature type="transmembrane region" description="Helical" evidence="8">
    <location>
        <begin position="178"/>
        <end position="200"/>
    </location>
</feature>
<proteinExistence type="inferred from homology"/>
<evidence type="ECO:0000313" key="10">
    <source>
        <dbReference type="Proteomes" id="UP000198565"/>
    </source>
</evidence>
<gene>
    <name evidence="9" type="ORF">SAMN04487943_11838</name>
</gene>
<comment type="subcellular location">
    <subcellularLocation>
        <location evidence="1 8">Cell membrane</location>
        <topology evidence="1 8">Multi-pass membrane protein</topology>
    </subcellularLocation>
</comment>
<evidence type="ECO:0000256" key="1">
    <source>
        <dbReference type="ARBA" id="ARBA00004651"/>
    </source>
</evidence>
<dbReference type="EMBL" id="FOTR01000018">
    <property type="protein sequence ID" value="SFM43888.1"/>
    <property type="molecule type" value="Genomic_DNA"/>
</dbReference>
<keyword evidence="7 8" id="KW-0472">Membrane</keyword>
<dbReference type="AlphaFoldDB" id="A0A1I4QV01"/>
<name>A0A1I4QV01_9BACI</name>
<comment type="similarity">
    <text evidence="2 8">Belongs to the 4-toluene sulfonate uptake permease (TSUP) (TC 2.A.102) family.</text>
</comment>
<keyword evidence="3" id="KW-0813">Transport</keyword>
<keyword evidence="6 8" id="KW-1133">Transmembrane helix</keyword>
<dbReference type="Proteomes" id="UP000198565">
    <property type="component" value="Unassembled WGS sequence"/>
</dbReference>
<protein>
    <recommendedName>
        <fullName evidence="8">Probable membrane transporter protein</fullName>
    </recommendedName>
</protein>
<feature type="transmembrane region" description="Helical" evidence="8">
    <location>
        <begin position="74"/>
        <end position="95"/>
    </location>
</feature>
<dbReference type="GO" id="GO:0005886">
    <property type="term" value="C:plasma membrane"/>
    <property type="evidence" value="ECO:0007669"/>
    <property type="project" value="UniProtKB-SubCell"/>
</dbReference>
<dbReference type="RefSeq" id="WP_342714526.1">
    <property type="nucleotide sequence ID" value="NZ_FOTR01000018.1"/>
</dbReference>
<dbReference type="Pfam" id="PF01925">
    <property type="entry name" value="TauE"/>
    <property type="match status" value="1"/>
</dbReference>
<sequence>MFNIFDLTIIEWIIIIFSALLIGFAKAGVASMGILVVTIFMMIFPARESVGILLPLLIIGDLFAVIYYRRNVVWRYLFSLMPWVLGGLVLGYLVLDIVTSEQLKPLIGMLVLALILLHISREKLGERFVKLLPESKLFTFSMGILAGFTTMIGNAAGGVMAIYLLVKGLPKQEFVGTGAWFFLFVNIIKVPFYISLGIITVESITFNLWLIPAILIGALVGVRVIKIMPQKVFQILVLTFAAIGAIRLIIG</sequence>
<evidence type="ECO:0000256" key="3">
    <source>
        <dbReference type="ARBA" id="ARBA00022448"/>
    </source>
</evidence>
<organism evidence="9 10">
    <name type="scientific">Gracilibacillus orientalis</name>
    <dbReference type="NCBI Taxonomy" id="334253"/>
    <lineage>
        <taxon>Bacteria</taxon>
        <taxon>Bacillati</taxon>
        <taxon>Bacillota</taxon>
        <taxon>Bacilli</taxon>
        <taxon>Bacillales</taxon>
        <taxon>Bacillaceae</taxon>
        <taxon>Gracilibacillus</taxon>
    </lineage>
</organism>
<dbReference type="InterPro" id="IPR052017">
    <property type="entry name" value="TSUP"/>
</dbReference>
<feature type="transmembrane region" description="Helical" evidence="8">
    <location>
        <begin position="12"/>
        <end position="43"/>
    </location>
</feature>